<evidence type="ECO:0000313" key="3">
    <source>
        <dbReference type="Proteomes" id="UP000222788"/>
    </source>
</evidence>
<sequence>MARLKNLDFGDNEAKQIWRKVSLYHIKQYNLRIAELHTIKDNGSQQERTNDKTPPMLCNNGL</sequence>
<evidence type="ECO:0000256" key="1">
    <source>
        <dbReference type="SAM" id="MobiDB-lite"/>
    </source>
</evidence>
<keyword evidence="3" id="KW-1185">Reference proteome</keyword>
<reference evidence="2 3" key="2">
    <citation type="journal article" date="2013" name="IMA Fungus">
        <title>IMA Genome-F 1: Ceratocystis fimbriata: Draft nuclear genome sequence for the plant pathogen, Ceratocystis fimbriata.</title>
        <authorList>
            <person name="Wilken P.M."/>
            <person name="Steenkamp E.T."/>
            <person name="Wingfield M.J."/>
            <person name="de Beer Z.W."/>
            <person name="Wingfield B.D."/>
        </authorList>
    </citation>
    <scope>NUCLEOTIDE SEQUENCE [LARGE SCALE GENOMIC DNA]</scope>
    <source>
        <strain evidence="2 3">CBS 114723</strain>
    </source>
</reference>
<reference evidence="2 3" key="1">
    <citation type="journal article" date="2013" name="Fungal Biol.">
        <title>Analysis of microsatellite markers in the genome of the plant pathogen Ceratocystis fimbriata.</title>
        <authorList>
            <person name="Simpson M.C."/>
            <person name="Wilken P.M."/>
            <person name="Coetzee M.P."/>
            <person name="Wingfield M.J."/>
            <person name="Wingfield B.D."/>
        </authorList>
    </citation>
    <scope>NUCLEOTIDE SEQUENCE [LARGE SCALE GENOMIC DNA]</scope>
    <source>
        <strain evidence="2 3">CBS 114723</strain>
    </source>
</reference>
<feature type="region of interest" description="Disordered" evidence="1">
    <location>
        <begin position="40"/>
        <end position="62"/>
    </location>
</feature>
<organism evidence="2 3">
    <name type="scientific">Ceratocystis fimbriata CBS 114723</name>
    <dbReference type="NCBI Taxonomy" id="1035309"/>
    <lineage>
        <taxon>Eukaryota</taxon>
        <taxon>Fungi</taxon>
        <taxon>Dikarya</taxon>
        <taxon>Ascomycota</taxon>
        <taxon>Pezizomycotina</taxon>
        <taxon>Sordariomycetes</taxon>
        <taxon>Hypocreomycetidae</taxon>
        <taxon>Microascales</taxon>
        <taxon>Ceratocystidaceae</taxon>
        <taxon>Ceratocystis</taxon>
    </lineage>
</organism>
<accession>A0A2C5X993</accession>
<comment type="caution">
    <text evidence="2">The sequence shown here is derived from an EMBL/GenBank/DDBJ whole genome shotgun (WGS) entry which is preliminary data.</text>
</comment>
<name>A0A2C5X993_9PEZI</name>
<evidence type="ECO:0000313" key="2">
    <source>
        <dbReference type="EMBL" id="PHH54073.1"/>
    </source>
</evidence>
<dbReference type="Proteomes" id="UP000222788">
    <property type="component" value="Unassembled WGS sequence"/>
</dbReference>
<protein>
    <submittedName>
        <fullName evidence="2">Uncharacterized protein</fullName>
    </submittedName>
</protein>
<dbReference type="AlphaFoldDB" id="A0A2C5X993"/>
<dbReference type="EMBL" id="APWK03000033">
    <property type="protein sequence ID" value="PHH54073.1"/>
    <property type="molecule type" value="Genomic_DNA"/>
</dbReference>
<proteinExistence type="predicted"/>
<gene>
    <name evidence="2" type="ORF">CFIMG_008052RA00001</name>
</gene>